<dbReference type="GO" id="GO:0030245">
    <property type="term" value="P:cellulose catabolic process"/>
    <property type="evidence" value="ECO:0007669"/>
    <property type="project" value="UniProtKB-KW"/>
</dbReference>
<dbReference type="AlphaFoldDB" id="A0AAV0BE35"/>
<evidence type="ECO:0000256" key="7">
    <source>
        <dbReference type="ARBA" id="ARBA00023277"/>
    </source>
</evidence>
<comment type="catalytic activity">
    <reaction evidence="1">
        <text>Endohydrolysis of (1-&gt;4)-beta-D-glucosidic linkages in cellulose, lichenin and cereal beta-D-glucans.</text>
        <dbReference type="EC" id="3.2.1.4"/>
    </reaction>
</comment>
<evidence type="ECO:0000256" key="8">
    <source>
        <dbReference type="ARBA" id="ARBA00023295"/>
    </source>
</evidence>
<dbReference type="FunFam" id="3.20.20.80:FF:000124">
    <property type="entry name" value="Exported cellulase"/>
    <property type="match status" value="1"/>
</dbReference>
<dbReference type="InterPro" id="IPR017853">
    <property type="entry name" value="GH"/>
</dbReference>
<accession>A0AAV0BE35</accession>
<keyword evidence="8 10" id="KW-0326">Glycosidase</keyword>
<evidence type="ECO:0000313" key="14">
    <source>
        <dbReference type="EMBL" id="CAH7683981.1"/>
    </source>
</evidence>
<dbReference type="EMBL" id="CALTRL010005069">
    <property type="protein sequence ID" value="CAH7683981.1"/>
    <property type="molecule type" value="Genomic_DNA"/>
</dbReference>
<keyword evidence="5 10" id="KW-0378">Hydrolase</keyword>
<feature type="chain" id="PRO_5044713230" description="cellulase" evidence="11">
    <location>
        <begin position="24"/>
        <end position="341"/>
    </location>
</feature>
<evidence type="ECO:0000259" key="12">
    <source>
        <dbReference type="Pfam" id="PF00150"/>
    </source>
</evidence>
<evidence type="ECO:0000313" key="13">
    <source>
        <dbReference type="EMBL" id="CAH7683611.1"/>
    </source>
</evidence>
<name>A0AAV0BE35_PHAPC</name>
<dbReference type="Pfam" id="PF00150">
    <property type="entry name" value="Cellulase"/>
    <property type="match status" value="1"/>
</dbReference>
<dbReference type="PROSITE" id="PS00659">
    <property type="entry name" value="GLYCOSYL_HYDROL_F5"/>
    <property type="match status" value="1"/>
</dbReference>
<reference evidence="14" key="1">
    <citation type="submission" date="2022-06" db="EMBL/GenBank/DDBJ databases">
        <authorList>
            <consortium name="SYNGENTA / RWTH Aachen University"/>
        </authorList>
    </citation>
    <scope>NUCLEOTIDE SEQUENCE</scope>
</reference>
<dbReference type="GO" id="GO:0008810">
    <property type="term" value="F:cellulase activity"/>
    <property type="evidence" value="ECO:0007669"/>
    <property type="project" value="UniProtKB-EC"/>
</dbReference>
<comment type="similarity">
    <text evidence="2 10">Belongs to the glycosyl hydrolase 5 (cellulase A) family.</text>
</comment>
<feature type="signal peptide" evidence="11">
    <location>
        <begin position="1"/>
        <end position="23"/>
    </location>
</feature>
<sequence length="341" mass="36930">MLNFSTSVFLTAIGSLLIEPSTAVLPYLCGVSLAGYEFGISPFASTPNPEPPSERQISHFIDQGANVLRVPISWETIQPTLNQALSSSVEKNFSSYISQITSKGAYAIVDIHNYARYNGKVIGESSEVSAAALVDLWTRLSKLYQNNLKVIFGLMNEPHDLNAATWAKTLQETVNGIRQAGATNVILLPGESYSSLQIFSTVYSELKEIKNPDGSTEGLVFEFHRYLDSDGSGSSRECTSDRVSEIQAAAKILSADKRQAIITETGGGSTQSCQTLLPKFFQAIKDSSSSIVGGVMWGAGSFDHSPNYELLVTAINSSSPTGYQDQSNWLSIKKFLPGVEK</sequence>
<keyword evidence="15" id="KW-1185">Reference proteome</keyword>
<evidence type="ECO:0000256" key="4">
    <source>
        <dbReference type="ARBA" id="ARBA00022729"/>
    </source>
</evidence>
<evidence type="ECO:0000256" key="3">
    <source>
        <dbReference type="ARBA" id="ARBA00012601"/>
    </source>
</evidence>
<keyword evidence="6" id="KW-0136">Cellulose degradation</keyword>
<evidence type="ECO:0000256" key="10">
    <source>
        <dbReference type="RuleBase" id="RU361153"/>
    </source>
</evidence>
<dbReference type="InterPro" id="IPR018087">
    <property type="entry name" value="Glyco_hydro_5_CS"/>
</dbReference>
<dbReference type="EMBL" id="CALTRL010004812">
    <property type="protein sequence ID" value="CAH7683611.1"/>
    <property type="molecule type" value="Genomic_DNA"/>
</dbReference>
<dbReference type="PANTHER" id="PTHR34142">
    <property type="entry name" value="ENDO-BETA-1,4-GLUCANASE A"/>
    <property type="match status" value="1"/>
</dbReference>
<evidence type="ECO:0000256" key="9">
    <source>
        <dbReference type="ARBA" id="ARBA00023326"/>
    </source>
</evidence>
<evidence type="ECO:0000256" key="11">
    <source>
        <dbReference type="SAM" id="SignalP"/>
    </source>
</evidence>
<proteinExistence type="inferred from homology"/>
<evidence type="ECO:0000313" key="15">
    <source>
        <dbReference type="Proteomes" id="UP001153365"/>
    </source>
</evidence>
<evidence type="ECO:0000256" key="6">
    <source>
        <dbReference type="ARBA" id="ARBA00023001"/>
    </source>
</evidence>
<dbReference type="SUPFAM" id="SSF51445">
    <property type="entry name" value="(Trans)glycosidases"/>
    <property type="match status" value="1"/>
</dbReference>
<gene>
    <name evidence="13" type="ORF">PPACK8108_LOCUS17256</name>
    <name evidence="14" type="ORF">PPACK8108_LOCUS17859</name>
</gene>
<keyword evidence="9" id="KW-0624">Polysaccharide degradation</keyword>
<comment type="caution">
    <text evidence="14">The sequence shown here is derived from an EMBL/GenBank/DDBJ whole genome shotgun (WGS) entry which is preliminary data.</text>
</comment>
<dbReference type="PANTHER" id="PTHR34142:SF1">
    <property type="entry name" value="GLYCOSIDE HYDROLASE FAMILY 5 DOMAIN-CONTAINING PROTEIN"/>
    <property type="match status" value="1"/>
</dbReference>
<organism evidence="14 15">
    <name type="scientific">Phakopsora pachyrhizi</name>
    <name type="common">Asian soybean rust disease fungus</name>
    <dbReference type="NCBI Taxonomy" id="170000"/>
    <lineage>
        <taxon>Eukaryota</taxon>
        <taxon>Fungi</taxon>
        <taxon>Dikarya</taxon>
        <taxon>Basidiomycota</taxon>
        <taxon>Pucciniomycotina</taxon>
        <taxon>Pucciniomycetes</taxon>
        <taxon>Pucciniales</taxon>
        <taxon>Phakopsoraceae</taxon>
        <taxon>Phakopsora</taxon>
    </lineage>
</organism>
<protein>
    <recommendedName>
        <fullName evidence="3">cellulase</fullName>
        <ecNumber evidence="3">3.2.1.4</ecNumber>
    </recommendedName>
</protein>
<keyword evidence="7" id="KW-0119">Carbohydrate metabolism</keyword>
<feature type="domain" description="Glycoside hydrolase family 5" evidence="12">
    <location>
        <begin position="48"/>
        <end position="293"/>
    </location>
</feature>
<keyword evidence="4 11" id="KW-0732">Signal</keyword>
<evidence type="ECO:0000256" key="5">
    <source>
        <dbReference type="ARBA" id="ARBA00022801"/>
    </source>
</evidence>
<dbReference type="Proteomes" id="UP001153365">
    <property type="component" value="Unassembled WGS sequence"/>
</dbReference>
<evidence type="ECO:0000256" key="2">
    <source>
        <dbReference type="ARBA" id="ARBA00005641"/>
    </source>
</evidence>
<evidence type="ECO:0000256" key="1">
    <source>
        <dbReference type="ARBA" id="ARBA00000966"/>
    </source>
</evidence>
<dbReference type="Gene3D" id="3.20.20.80">
    <property type="entry name" value="Glycosidases"/>
    <property type="match status" value="1"/>
</dbReference>
<dbReference type="EC" id="3.2.1.4" evidence="3"/>
<dbReference type="InterPro" id="IPR001547">
    <property type="entry name" value="Glyco_hydro_5"/>
</dbReference>